<organism evidence="1 2">
    <name type="scientific">Bacillus wiedmannii</name>
    <dbReference type="NCBI Taxonomy" id="1890302"/>
    <lineage>
        <taxon>Bacteria</taxon>
        <taxon>Bacillati</taxon>
        <taxon>Bacillota</taxon>
        <taxon>Bacilli</taxon>
        <taxon>Bacillales</taxon>
        <taxon>Bacillaceae</taxon>
        <taxon>Bacillus</taxon>
        <taxon>Bacillus cereus group</taxon>
    </lineage>
</organism>
<dbReference type="AlphaFoldDB" id="A0A0G8BXX3"/>
<gene>
    <name evidence="1" type="ORF">B4147_5529</name>
</gene>
<comment type="caution">
    <text evidence="1">The sequence shown here is derived from an EMBL/GenBank/DDBJ whole genome shotgun (WGS) entry which is preliminary data.</text>
</comment>
<evidence type="ECO:0000313" key="1">
    <source>
        <dbReference type="EMBL" id="KKZ91716.1"/>
    </source>
</evidence>
<protein>
    <submittedName>
        <fullName evidence="1">Uncharacterized protein</fullName>
    </submittedName>
</protein>
<reference evidence="2" key="2">
    <citation type="submission" date="2015-04" db="EMBL/GenBank/DDBJ databases">
        <title>Draft Genome Sequences of Eight Spore-Forming Food Isolates of Bacillus cereus Genome sequencing.</title>
        <authorList>
            <person name="Krawcyk A.O."/>
            <person name="de Jong A."/>
            <person name="Eijlander R.T."/>
            <person name="Berendsen E.M."/>
            <person name="Holsappel S."/>
            <person name="Wells-Bennik M."/>
            <person name="Kuipers O.P."/>
        </authorList>
    </citation>
    <scope>NUCLEOTIDE SEQUENCE [LARGE SCALE GENOMIC DNA]</scope>
    <source>
        <strain evidence="2">B4147</strain>
    </source>
</reference>
<reference evidence="1 2" key="1">
    <citation type="journal article" date="2015" name="Genome Announc.">
        <title>Next-Generation Whole-Genome Sequencing of Eight Strains of Bacillus cereus, Isolated from Food.</title>
        <authorList>
            <person name="Krawczyk A.O."/>
            <person name="de Jong A."/>
            <person name="Eijlander R.T."/>
            <person name="Berendsen E.M."/>
            <person name="Holsappel S."/>
            <person name="Wells-Bennik M.H."/>
            <person name="Kuipers O.P."/>
        </authorList>
    </citation>
    <scope>NUCLEOTIDE SEQUENCE [LARGE SCALE GENOMIC DNA]</scope>
    <source>
        <strain evidence="1 2">B4147</strain>
    </source>
</reference>
<sequence>MKTYLVKNVSTGEQFYVEKQDSKQYKRNFKNREKQVRRISDL</sequence>
<name>A0A0G8BXX3_9BACI</name>
<dbReference type="Proteomes" id="UP000035350">
    <property type="component" value="Unassembled WGS sequence"/>
</dbReference>
<evidence type="ECO:0000313" key="2">
    <source>
        <dbReference type="Proteomes" id="UP000035350"/>
    </source>
</evidence>
<dbReference type="EMBL" id="LCYN01000032">
    <property type="protein sequence ID" value="KKZ91716.1"/>
    <property type="molecule type" value="Genomic_DNA"/>
</dbReference>
<proteinExistence type="predicted"/>
<dbReference type="PATRIC" id="fig|1396.433.peg.5861"/>
<accession>A0A0G8BXX3</accession>